<name>A0A090DZA4_MESPL</name>
<dbReference type="EMBL" id="CCMZ01000033">
    <property type="protein sequence ID" value="CDX22453.1"/>
    <property type="molecule type" value="Genomic_DNA"/>
</dbReference>
<protein>
    <recommendedName>
        <fullName evidence="4">Transmembrane protein</fullName>
    </recommendedName>
</protein>
<organism evidence="2 3">
    <name type="scientific">Mesorhizobium plurifarium</name>
    <dbReference type="NCBI Taxonomy" id="69974"/>
    <lineage>
        <taxon>Bacteria</taxon>
        <taxon>Pseudomonadati</taxon>
        <taxon>Pseudomonadota</taxon>
        <taxon>Alphaproteobacteria</taxon>
        <taxon>Hyphomicrobiales</taxon>
        <taxon>Phyllobacteriaceae</taxon>
        <taxon>Mesorhizobium</taxon>
    </lineage>
</organism>
<dbReference type="AlphaFoldDB" id="A0A090DZA4"/>
<feature type="transmembrane region" description="Helical" evidence="1">
    <location>
        <begin position="91"/>
        <end position="118"/>
    </location>
</feature>
<reference evidence="3" key="1">
    <citation type="submission" date="2014-08" db="EMBL/GenBank/DDBJ databases">
        <authorList>
            <person name="Moulin L."/>
        </authorList>
    </citation>
    <scope>NUCLEOTIDE SEQUENCE [LARGE SCALE GENOMIC DNA]</scope>
</reference>
<evidence type="ECO:0000313" key="3">
    <source>
        <dbReference type="Proteomes" id="UP000045285"/>
    </source>
</evidence>
<keyword evidence="1" id="KW-1133">Transmembrane helix</keyword>
<keyword evidence="3" id="KW-1185">Reference proteome</keyword>
<proteinExistence type="predicted"/>
<sequence length="128" mass="13603">MVEALQAVARDHGEGGRALTIYLLLAVALMAVGVVTVPIAAVLACLGLFGRDTPSWLRSHYGFQLRSTLISLLSLGAIVLMLPGADGGVAWAGYVMLAGVIGLGLFVIRCFWGLAILYRRKPIPAWLI</sequence>
<evidence type="ECO:0000256" key="1">
    <source>
        <dbReference type="SAM" id="Phobius"/>
    </source>
</evidence>
<evidence type="ECO:0000313" key="2">
    <source>
        <dbReference type="EMBL" id="CDX22453.1"/>
    </source>
</evidence>
<keyword evidence="1" id="KW-0812">Transmembrane</keyword>
<gene>
    <name evidence="2" type="ORF">MPL3356_390330</name>
</gene>
<keyword evidence="1" id="KW-0472">Membrane</keyword>
<accession>A0A090DZA4</accession>
<feature type="transmembrane region" description="Helical" evidence="1">
    <location>
        <begin position="69"/>
        <end position="85"/>
    </location>
</feature>
<feature type="transmembrane region" description="Helical" evidence="1">
    <location>
        <begin position="20"/>
        <end position="49"/>
    </location>
</feature>
<evidence type="ECO:0008006" key="4">
    <source>
        <dbReference type="Google" id="ProtNLM"/>
    </source>
</evidence>
<dbReference type="Proteomes" id="UP000045285">
    <property type="component" value="Unassembled WGS sequence"/>
</dbReference>